<feature type="region of interest" description="Disordered" evidence="1">
    <location>
        <begin position="33"/>
        <end position="52"/>
    </location>
</feature>
<reference evidence="3" key="1">
    <citation type="journal article" date="2023" name="Science">
        <title>Genome structures resolve the early diversification of teleost fishes.</title>
        <authorList>
            <person name="Parey E."/>
            <person name="Louis A."/>
            <person name="Montfort J."/>
            <person name="Bouchez O."/>
            <person name="Roques C."/>
            <person name="Iampietro C."/>
            <person name="Lluch J."/>
            <person name="Castinel A."/>
            <person name="Donnadieu C."/>
            <person name="Desvignes T."/>
            <person name="Floi Bucao C."/>
            <person name="Jouanno E."/>
            <person name="Wen M."/>
            <person name="Mejri S."/>
            <person name="Dirks R."/>
            <person name="Jansen H."/>
            <person name="Henkel C."/>
            <person name="Chen W.J."/>
            <person name="Zahm M."/>
            <person name="Cabau C."/>
            <person name="Klopp C."/>
            <person name="Thompson A.W."/>
            <person name="Robinson-Rechavi M."/>
            <person name="Braasch I."/>
            <person name="Lecointre G."/>
            <person name="Bobe J."/>
            <person name="Postlethwait J.H."/>
            <person name="Berthelot C."/>
            <person name="Roest Crollius H."/>
            <person name="Guiguen Y."/>
        </authorList>
    </citation>
    <scope>NUCLEOTIDE SEQUENCE</scope>
    <source>
        <strain evidence="3">NC1722</strain>
    </source>
</reference>
<sequence>CVKCHVFVSLALSALVKVLLPIPPQLLALAPPAEKTEAPSFPDERVTAERETVSVPVTALPPAPVNPPELEPPRDAPLTQATVERMVKEILEKRRQWRQQKTTRTCLMCGRPKSRYLRDGSSIH</sequence>
<name>A0AAD7R874_9TELE</name>
<evidence type="ECO:0000313" key="4">
    <source>
        <dbReference type="Proteomes" id="UP001221898"/>
    </source>
</evidence>
<accession>A0AAD7R874</accession>
<comment type="caution">
    <text evidence="3">The sequence shown here is derived from an EMBL/GenBank/DDBJ whole genome shotgun (WGS) entry which is preliminary data.</text>
</comment>
<feature type="non-terminal residue" evidence="3">
    <location>
        <position position="124"/>
    </location>
</feature>
<feature type="compositionally biased region" description="Pro residues" evidence="1">
    <location>
        <begin position="59"/>
        <end position="70"/>
    </location>
</feature>
<keyword evidence="4" id="KW-1185">Reference proteome</keyword>
<protein>
    <submittedName>
        <fullName evidence="3">Uncharacterized protein</fullName>
    </submittedName>
</protein>
<feature type="compositionally biased region" description="Basic and acidic residues" evidence="1">
    <location>
        <begin position="34"/>
        <end position="52"/>
    </location>
</feature>
<dbReference type="Proteomes" id="UP001221898">
    <property type="component" value="Unassembled WGS sequence"/>
</dbReference>
<dbReference type="EMBL" id="JAINUG010000433">
    <property type="protein sequence ID" value="KAJ8371744.1"/>
    <property type="molecule type" value="Genomic_DNA"/>
</dbReference>
<feature type="chain" id="PRO_5041956607" evidence="2">
    <location>
        <begin position="22"/>
        <end position="124"/>
    </location>
</feature>
<organism evidence="3 4">
    <name type="scientific">Aldrovandia affinis</name>
    <dbReference type="NCBI Taxonomy" id="143900"/>
    <lineage>
        <taxon>Eukaryota</taxon>
        <taxon>Metazoa</taxon>
        <taxon>Chordata</taxon>
        <taxon>Craniata</taxon>
        <taxon>Vertebrata</taxon>
        <taxon>Euteleostomi</taxon>
        <taxon>Actinopterygii</taxon>
        <taxon>Neopterygii</taxon>
        <taxon>Teleostei</taxon>
        <taxon>Notacanthiformes</taxon>
        <taxon>Halosauridae</taxon>
        <taxon>Aldrovandia</taxon>
    </lineage>
</organism>
<feature type="signal peptide" evidence="2">
    <location>
        <begin position="1"/>
        <end position="21"/>
    </location>
</feature>
<evidence type="ECO:0000256" key="1">
    <source>
        <dbReference type="SAM" id="MobiDB-lite"/>
    </source>
</evidence>
<proteinExistence type="predicted"/>
<gene>
    <name evidence="3" type="ORF">AAFF_G00302510</name>
</gene>
<feature type="region of interest" description="Disordered" evidence="1">
    <location>
        <begin position="58"/>
        <end position="78"/>
    </location>
</feature>
<evidence type="ECO:0000313" key="3">
    <source>
        <dbReference type="EMBL" id="KAJ8371744.1"/>
    </source>
</evidence>
<dbReference type="AlphaFoldDB" id="A0AAD7R874"/>
<keyword evidence="2" id="KW-0732">Signal</keyword>
<evidence type="ECO:0000256" key="2">
    <source>
        <dbReference type="SAM" id="SignalP"/>
    </source>
</evidence>